<dbReference type="RefSeq" id="WP_166584068.1">
    <property type="nucleotide sequence ID" value="NZ_WWEO01000034.1"/>
</dbReference>
<proteinExistence type="predicted"/>
<accession>A0A965ZE05</accession>
<name>A0A965ZE05_9SPHI</name>
<dbReference type="EMBL" id="WWEO01000034">
    <property type="protein sequence ID" value="NCD68041.1"/>
    <property type="molecule type" value="Genomic_DNA"/>
</dbReference>
<comment type="caution">
    <text evidence="1">The sequence shown here is derived from an EMBL/GenBank/DDBJ whole genome shotgun (WGS) entry which is preliminary data.</text>
</comment>
<sequence length="87" mass="10162">MSTEPKNEKRILDAIESLPAAQWYKIEDIAQRSKLSNPEIYEVINSSDDFVSSTDDHMQPVVTTRDRFRKTEPFFRKIVGAFKNRID</sequence>
<evidence type="ECO:0000313" key="2">
    <source>
        <dbReference type="Proteomes" id="UP000638732"/>
    </source>
</evidence>
<organism evidence="1 2">
    <name type="scientific">Mucilaginibacter agri</name>
    <dbReference type="NCBI Taxonomy" id="2695265"/>
    <lineage>
        <taxon>Bacteria</taxon>
        <taxon>Pseudomonadati</taxon>
        <taxon>Bacteroidota</taxon>
        <taxon>Sphingobacteriia</taxon>
        <taxon>Sphingobacteriales</taxon>
        <taxon>Sphingobacteriaceae</taxon>
        <taxon>Mucilaginibacter</taxon>
    </lineage>
</organism>
<dbReference type="AlphaFoldDB" id="A0A965ZE05"/>
<evidence type="ECO:0000313" key="1">
    <source>
        <dbReference type="EMBL" id="NCD68041.1"/>
    </source>
</evidence>
<dbReference type="Proteomes" id="UP000638732">
    <property type="component" value="Unassembled WGS sequence"/>
</dbReference>
<protein>
    <submittedName>
        <fullName evidence="1">Uncharacterized protein</fullName>
    </submittedName>
</protein>
<reference evidence="1" key="1">
    <citation type="submission" date="2020-01" db="EMBL/GenBank/DDBJ databases">
        <authorList>
            <person name="Seo Y.L."/>
        </authorList>
    </citation>
    <scope>NUCLEOTIDE SEQUENCE</scope>
    <source>
        <strain evidence="1">R11</strain>
    </source>
</reference>
<gene>
    <name evidence="1" type="ORF">GSY63_01585</name>
</gene>
<reference evidence="1" key="2">
    <citation type="submission" date="2020-10" db="EMBL/GenBank/DDBJ databases">
        <title>Mucilaginibacter sp. nov., isolated from soil.</title>
        <authorList>
            <person name="Jeon C.O."/>
        </authorList>
    </citation>
    <scope>NUCLEOTIDE SEQUENCE</scope>
    <source>
        <strain evidence="1">R11</strain>
    </source>
</reference>
<keyword evidence="2" id="KW-1185">Reference proteome</keyword>